<keyword evidence="5" id="KW-1185">Reference proteome</keyword>
<proteinExistence type="predicted"/>
<feature type="domain" description="SLH" evidence="3">
    <location>
        <begin position="48"/>
        <end position="110"/>
    </location>
</feature>
<dbReference type="Pfam" id="PF00395">
    <property type="entry name" value="SLH"/>
    <property type="match status" value="2"/>
</dbReference>
<feature type="chain" id="PRO_5013246316" evidence="2">
    <location>
        <begin position="23"/>
        <end position="510"/>
    </location>
</feature>
<dbReference type="PROSITE" id="PS51272">
    <property type="entry name" value="SLH"/>
    <property type="match status" value="1"/>
</dbReference>
<evidence type="ECO:0000256" key="2">
    <source>
        <dbReference type="SAM" id="SignalP"/>
    </source>
</evidence>
<evidence type="ECO:0000313" key="4">
    <source>
        <dbReference type="EMBL" id="SHK43782.1"/>
    </source>
</evidence>
<evidence type="ECO:0000256" key="1">
    <source>
        <dbReference type="ARBA" id="ARBA00022737"/>
    </source>
</evidence>
<organism evidence="4 5">
    <name type="scientific">Caminicella sporogenes DSM 14501</name>
    <dbReference type="NCBI Taxonomy" id="1121266"/>
    <lineage>
        <taxon>Bacteria</taxon>
        <taxon>Bacillati</taxon>
        <taxon>Bacillota</taxon>
        <taxon>Clostridia</taxon>
        <taxon>Peptostreptococcales</taxon>
        <taxon>Caminicellaceae</taxon>
        <taxon>Caminicella</taxon>
    </lineage>
</organism>
<reference evidence="4 5" key="1">
    <citation type="submission" date="2016-11" db="EMBL/GenBank/DDBJ databases">
        <authorList>
            <person name="Jaros S."/>
            <person name="Januszkiewicz K."/>
            <person name="Wedrychowicz H."/>
        </authorList>
    </citation>
    <scope>NUCLEOTIDE SEQUENCE [LARGE SCALE GENOMIC DNA]</scope>
    <source>
        <strain evidence="4 5">DSM 14501</strain>
    </source>
</reference>
<sequence length="510" mass="59074">MKKVSVLLIGLLVAIMPLIVFAEKDANITKAEFVKKVVKARNLELEEVLQSSFEDVTNPDYINYIETAFKAGIISGSNKKFNPEDVLTKEQAIVILVKAFGEKGKVNSVTKDTLDNQLKFIDKNKITPWAQNYIAYALESGIVKESESFLHPKMLVTEELADKMIQQAKNVFEKKYMRDGMSAADMLVMVNEKIMKYKTYKQKGNMNMKMSVKVEGLPEEVYKEDLELQNLLKQGMNMVVNIESQVQNPDKSYVKESIEYDNEELGNQNMEIFIDGSYMYSKTNDTEKWTKQDIGGLMKQIKSLYGSNEPYNMSSFNKQQLEAYKDYAVFGEDVKIDGKDYYVIKIDLDKETYRKLYKEMIDKILDSMIELQKQNQDKNSSEQGQMSIDMLKQIVKQITEQMEVEVSYKFYINKETKNYEMVDLVQDVYMPMDNLLKMLMQTMEEGKEKEQLKNVKITMNSHFDGRFKLYDFNGEVSFPEIKPEDIADSIQIGNIPVQEDIQQDVNKDSF</sequence>
<accession>A0A1M6SGB8</accession>
<dbReference type="AlphaFoldDB" id="A0A1M6SGB8"/>
<keyword evidence="1" id="KW-0677">Repeat</keyword>
<dbReference type="Proteomes" id="UP000184082">
    <property type="component" value="Unassembled WGS sequence"/>
</dbReference>
<dbReference type="InterPro" id="IPR001119">
    <property type="entry name" value="SLH_dom"/>
</dbReference>
<evidence type="ECO:0000259" key="3">
    <source>
        <dbReference type="PROSITE" id="PS51272"/>
    </source>
</evidence>
<keyword evidence="2" id="KW-0732">Signal</keyword>
<feature type="signal peptide" evidence="2">
    <location>
        <begin position="1"/>
        <end position="22"/>
    </location>
</feature>
<gene>
    <name evidence="4" type="ORF">SAMN02745883_02050</name>
</gene>
<dbReference type="RefSeq" id="WP_072968198.1">
    <property type="nucleotide sequence ID" value="NZ_FRAJ01000018.1"/>
</dbReference>
<evidence type="ECO:0000313" key="5">
    <source>
        <dbReference type="Proteomes" id="UP000184082"/>
    </source>
</evidence>
<protein>
    <submittedName>
        <fullName evidence="4">S-layer homology domain-containing protein</fullName>
    </submittedName>
</protein>
<dbReference type="STRING" id="1121266.SAMN02745883_02050"/>
<dbReference type="EMBL" id="FRAJ01000018">
    <property type="protein sequence ID" value="SHK43782.1"/>
    <property type="molecule type" value="Genomic_DNA"/>
</dbReference>
<name>A0A1M6SGB8_9FIRM</name>